<dbReference type="Proteomes" id="UP000032025">
    <property type="component" value="Unassembled WGS sequence"/>
</dbReference>
<dbReference type="RefSeq" id="WP_128130631.1">
    <property type="nucleotide sequence ID" value="NZ_BBJS01000010.1"/>
</dbReference>
<keyword evidence="3" id="KW-1185">Reference proteome</keyword>
<name>A0A0C9MYQ0_SPHPI</name>
<evidence type="ECO:0000313" key="3">
    <source>
        <dbReference type="Proteomes" id="UP000032025"/>
    </source>
</evidence>
<comment type="caution">
    <text evidence="2">The sequence shown here is derived from an EMBL/GenBank/DDBJ whole genome shotgun (WGS) entry which is preliminary data.</text>
</comment>
<reference evidence="2 3" key="1">
    <citation type="submission" date="2014-08" db="EMBL/GenBank/DDBJ databases">
        <title>Whole genome shotgun sequence of Sphingomonas paucimobilis NBRC 13935.</title>
        <authorList>
            <person name="Hosoyama A."/>
            <person name="Hashimoto M."/>
            <person name="Hosoyama Y."/>
            <person name="Noguchi M."/>
            <person name="Uohara A."/>
            <person name="Ohji S."/>
            <person name="Katano-Makiyama Y."/>
            <person name="Ichikawa N."/>
            <person name="Kimura A."/>
            <person name="Yamazoe A."/>
            <person name="Fujita N."/>
        </authorList>
    </citation>
    <scope>NUCLEOTIDE SEQUENCE [LARGE SCALE GENOMIC DNA]</scope>
    <source>
        <strain evidence="2 3">NBRC 13935</strain>
    </source>
</reference>
<keyword evidence="1" id="KW-1133">Transmembrane helix</keyword>
<evidence type="ECO:0000256" key="1">
    <source>
        <dbReference type="SAM" id="Phobius"/>
    </source>
</evidence>
<evidence type="ECO:0000313" key="2">
    <source>
        <dbReference type="EMBL" id="GAN12454.1"/>
    </source>
</evidence>
<accession>A0A0C9MYQ0</accession>
<proteinExistence type="predicted"/>
<sequence length="203" mass="20783">METEAKKGGRKLGRLGCGVALGVMVLIGVIGALADGDAGAGNSSASSGTTAPAKADATAEARQAFVANYKAVIAAAKPCDAMMGGIEEAAKSGSPLTLYQAAKAGQEACEGSWTKIRAIEPADLPDAAADKEKAALKTCSGAYFLRQRAMETAMEIADGDAKPSKLSTFQEDMRDGQAAVMMCVAQYIEASEPAGVKLDQMKI</sequence>
<dbReference type="GeneID" id="78526375"/>
<keyword evidence="1" id="KW-0472">Membrane</keyword>
<dbReference type="EMBL" id="BBJS01000010">
    <property type="protein sequence ID" value="GAN12454.1"/>
    <property type="molecule type" value="Genomic_DNA"/>
</dbReference>
<organism evidence="2 3">
    <name type="scientific">Sphingomonas paucimobilis NBRC 13935</name>
    <dbReference type="NCBI Taxonomy" id="1219050"/>
    <lineage>
        <taxon>Bacteria</taxon>
        <taxon>Pseudomonadati</taxon>
        <taxon>Pseudomonadota</taxon>
        <taxon>Alphaproteobacteria</taxon>
        <taxon>Sphingomonadales</taxon>
        <taxon>Sphingomonadaceae</taxon>
        <taxon>Sphingomonas</taxon>
    </lineage>
</organism>
<protein>
    <submittedName>
        <fullName evidence="2">DNA, contig: SP610</fullName>
    </submittedName>
</protein>
<keyword evidence="1" id="KW-0812">Transmembrane</keyword>
<dbReference type="AlphaFoldDB" id="A0A0C9MYQ0"/>
<gene>
    <name evidence="2" type="ORF">SP6_10_00340</name>
</gene>
<feature type="transmembrane region" description="Helical" evidence="1">
    <location>
        <begin position="12"/>
        <end position="34"/>
    </location>
</feature>